<gene>
    <name evidence="1" type="ORF">EZS27_034304</name>
</gene>
<organism evidence="1">
    <name type="scientific">termite gut metagenome</name>
    <dbReference type="NCBI Taxonomy" id="433724"/>
    <lineage>
        <taxon>unclassified sequences</taxon>
        <taxon>metagenomes</taxon>
        <taxon>organismal metagenomes</taxon>
    </lineage>
</organism>
<sequence length="84" mass="9892">MATNNTHSPYNKYKSVLSKYNTDIKDHEIKTIVHNIIHEKVTENNTKEIKALIYNCIDLTKLSHTDNDESIVKFIEKINRFENE</sequence>
<accession>A0A5J4Q2A0</accession>
<name>A0A5J4Q2A0_9ZZZZ</name>
<protein>
    <submittedName>
        <fullName evidence="1">Uncharacterized protein</fullName>
    </submittedName>
</protein>
<feature type="non-terminal residue" evidence="1">
    <location>
        <position position="84"/>
    </location>
</feature>
<proteinExistence type="predicted"/>
<dbReference type="EMBL" id="SNRY01005343">
    <property type="protein sequence ID" value="KAA6315200.1"/>
    <property type="molecule type" value="Genomic_DNA"/>
</dbReference>
<dbReference type="AlphaFoldDB" id="A0A5J4Q2A0"/>
<evidence type="ECO:0000313" key="1">
    <source>
        <dbReference type="EMBL" id="KAA6315200.1"/>
    </source>
</evidence>
<reference evidence="1" key="1">
    <citation type="submission" date="2019-03" db="EMBL/GenBank/DDBJ databases">
        <title>Single cell metagenomics reveals metabolic interactions within the superorganism composed of flagellate Streblomastix strix and complex community of Bacteroidetes bacteria on its surface.</title>
        <authorList>
            <person name="Treitli S.C."/>
            <person name="Kolisko M."/>
            <person name="Husnik F."/>
            <person name="Keeling P."/>
            <person name="Hampl V."/>
        </authorList>
    </citation>
    <scope>NUCLEOTIDE SEQUENCE</scope>
    <source>
        <strain evidence="1">STM</strain>
    </source>
</reference>
<comment type="caution">
    <text evidence="1">The sequence shown here is derived from an EMBL/GenBank/DDBJ whole genome shotgun (WGS) entry which is preliminary data.</text>
</comment>